<evidence type="ECO:0000256" key="3">
    <source>
        <dbReference type="ARBA" id="ARBA00008785"/>
    </source>
</evidence>
<evidence type="ECO:0000256" key="2">
    <source>
        <dbReference type="ARBA" id="ARBA00001946"/>
    </source>
</evidence>
<evidence type="ECO:0000256" key="1">
    <source>
        <dbReference type="ARBA" id="ARBA00001936"/>
    </source>
</evidence>
<dbReference type="InterPro" id="IPR012302">
    <property type="entry name" value="Malic_NAD-bd"/>
</dbReference>
<name>A0A382DH06_9ZZZZ</name>
<protein>
    <recommendedName>
        <fullName evidence="9">ACT domain-containing protein</fullName>
    </recommendedName>
</protein>
<dbReference type="Gene3D" id="3.40.50.10380">
    <property type="entry name" value="Malic enzyme, N-terminal domain"/>
    <property type="match status" value="1"/>
</dbReference>
<dbReference type="SMART" id="SM00919">
    <property type="entry name" value="Malic_M"/>
    <property type="match status" value="1"/>
</dbReference>
<feature type="domain" description="Malic enzyme N-terminal" evidence="7">
    <location>
        <begin position="97"/>
        <end position="230"/>
    </location>
</feature>
<dbReference type="InterPro" id="IPR046346">
    <property type="entry name" value="Aminoacid_DH-like_N_sf"/>
</dbReference>
<keyword evidence="5" id="KW-0560">Oxidoreductase</keyword>
<evidence type="ECO:0000259" key="7">
    <source>
        <dbReference type="SMART" id="SM01274"/>
    </source>
</evidence>
<reference evidence="8" key="1">
    <citation type="submission" date="2018-05" db="EMBL/GenBank/DDBJ databases">
        <authorList>
            <person name="Lanie J.A."/>
            <person name="Ng W.-L."/>
            <person name="Kazmierczak K.M."/>
            <person name="Andrzejewski T.M."/>
            <person name="Davidsen T.M."/>
            <person name="Wayne K.J."/>
            <person name="Tettelin H."/>
            <person name="Glass J.I."/>
            <person name="Rusch D."/>
            <person name="Podicherti R."/>
            <person name="Tsui H.-C.T."/>
            <person name="Winkler M.E."/>
        </authorList>
    </citation>
    <scope>NUCLEOTIDE SEQUENCE</scope>
</reference>
<comment type="cofactor">
    <cofactor evidence="2">
        <name>Mg(2+)</name>
        <dbReference type="ChEBI" id="CHEBI:18420"/>
    </cofactor>
</comment>
<dbReference type="Gene3D" id="3.40.50.720">
    <property type="entry name" value="NAD(P)-binding Rossmann-like Domain"/>
    <property type="match status" value="1"/>
</dbReference>
<dbReference type="PANTHER" id="PTHR43237">
    <property type="entry name" value="NADP-DEPENDENT MALIC ENZYME"/>
    <property type="match status" value="1"/>
</dbReference>
<organism evidence="8">
    <name type="scientific">marine metagenome</name>
    <dbReference type="NCBI Taxonomy" id="408172"/>
    <lineage>
        <taxon>unclassified sequences</taxon>
        <taxon>metagenomes</taxon>
        <taxon>ecological metagenomes</taxon>
    </lineage>
</organism>
<dbReference type="EMBL" id="UINC01039381">
    <property type="protein sequence ID" value="SVB37780.1"/>
    <property type="molecule type" value="Genomic_DNA"/>
</dbReference>
<dbReference type="InterPro" id="IPR036291">
    <property type="entry name" value="NAD(P)-bd_dom_sf"/>
</dbReference>
<dbReference type="InterPro" id="IPR015884">
    <property type="entry name" value="Malic_enzyme_CS"/>
</dbReference>
<dbReference type="PRINTS" id="PR00072">
    <property type="entry name" value="MALOXRDTASE"/>
</dbReference>
<dbReference type="FunFam" id="3.40.50.720:FF:000095">
    <property type="entry name" value="NADP-dependent malic enzyme"/>
    <property type="match status" value="1"/>
</dbReference>
<dbReference type="GO" id="GO:0051287">
    <property type="term" value="F:NAD binding"/>
    <property type="evidence" value="ECO:0007669"/>
    <property type="project" value="InterPro"/>
</dbReference>
<keyword evidence="4" id="KW-0479">Metal-binding</keyword>
<dbReference type="InterPro" id="IPR045213">
    <property type="entry name" value="Malic_NAD-bd_bact_type"/>
</dbReference>
<dbReference type="GO" id="GO:0016616">
    <property type="term" value="F:oxidoreductase activity, acting on the CH-OH group of donors, NAD or NADP as acceptor"/>
    <property type="evidence" value="ECO:0007669"/>
    <property type="project" value="InterPro"/>
</dbReference>
<dbReference type="Pfam" id="PF03949">
    <property type="entry name" value="Malic_M"/>
    <property type="match status" value="1"/>
</dbReference>
<dbReference type="PROSITE" id="PS00331">
    <property type="entry name" value="MALIC_ENZYMES"/>
    <property type="match status" value="1"/>
</dbReference>
<dbReference type="AlphaFoldDB" id="A0A382DH06"/>
<dbReference type="InterPro" id="IPR037062">
    <property type="entry name" value="Malic_N_dom_sf"/>
</dbReference>
<dbReference type="SUPFAM" id="SSF53223">
    <property type="entry name" value="Aminoacid dehydrogenase-like, N-terminal domain"/>
    <property type="match status" value="1"/>
</dbReference>
<sequence>MTGNYFSPNAGDSIIVRLKIDRQGQTLAQITTKIAELSGILGAIDIVRPISKEGSIRDFSIYTNGPEHAEKIVGTLRAIKGVELIQHSDRTFLLHHGGKIEVTNKQALKTREDLSMAYTPGVGKVCSAIHKNPDDVYKLTIKKNTVAIVTDGTAVLGLGNIGPMAALPVMEGKAMLFKDFADVDAFPICLDTKNAEEAIQVVKAIAPGFGGINLEDIAAPQCFEIENRLKEELDIPVFHDDQHGTAVVVTAALINALELLNKNPEEIKVIILGAGAAGTACAKMIQKLNVSNIISCDRKGAIHSNRGDLNEAKLWFSQNTNPKNETGGLSDVISGADVFLGLSGPGLLKVDDVKKMEKNAIVFAMANPTPEIMPEDAAPHVAIMATGRSDYPNQINNVLCFPGIFRGALDCLAKGINEDMKMAAARAIADCVPKEHLQPEYIIPSALNQEVVKVVSKAVIQSARKTGMARKRGRKIF</sequence>
<dbReference type="FunFam" id="3.40.50.10380:FF:000003">
    <property type="entry name" value="NADP-dependent malic enzyme"/>
    <property type="match status" value="1"/>
</dbReference>
<proteinExistence type="inferred from homology"/>
<evidence type="ECO:0000259" key="6">
    <source>
        <dbReference type="SMART" id="SM00919"/>
    </source>
</evidence>
<dbReference type="InterPro" id="IPR012301">
    <property type="entry name" value="Malic_N_dom"/>
</dbReference>
<evidence type="ECO:0000313" key="8">
    <source>
        <dbReference type="EMBL" id="SVB37780.1"/>
    </source>
</evidence>
<dbReference type="Pfam" id="PF00390">
    <property type="entry name" value="malic"/>
    <property type="match status" value="1"/>
</dbReference>
<evidence type="ECO:0000256" key="4">
    <source>
        <dbReference type="ARBA" id="ARBA00022723"/>
    </source>
</evidence>
<dbReference type="SUPFAM" id="SSF51735">
    <property type="entry name" value="NAD(P)-binding Rossmann-fold domains"/>
    <property type="match status" value="1"/>
</dbReference>
<comment type="cofactor">
    <cofactor evidence="1">
        <name>Mn(2+)</name>
        <dbReference type="ChEBI" id="CHEBI:29035"/>
    </cofactor>
</comment>
<dbReference type="CDD" id="cd05311">
    <property type="entry name" value="NAD_bind_2_malic_enz"/>
    <property type="match status" value="1"/>
</dbReference>
<evidence type="ECO:0000256" key="5">
    <source>
        <dbReference type="ARBA" id="ARBA00023002"/>
    </source>
</evidence>
<comment type="similarity">
    <text evidence="3">Belongs to the malic enzymes family.</text>
</comment>
<dbReference type="InterPro" id="IPR001891">
    <property type="entry name" value="Malic_OxRdtase"/>
</dbReference>
<dbReference type="PANTHER" id="PTHR43237:SF4">
    <property type="entry name" value="NADP-DEPENDENT MALIC ENZYME"/>
    <property type="match status" value="1"/>
</dbReference>
<feature type="domain" description="Malic enzyme NAD-binding" evidence="6">
    <location>
        <begin position="242"/>
        <end position="464"/>
    </location>
</feature>
<dbReference type="GO" id="GO:0004470">
    <property type="term" value="F:malic enzyme activity"/>
    <property type="evidence" value="ECO:0007669"/>
    <property type="project" value="InterPro"/>
</dbReference>
<evidence type="ECO:0008006" key="9">
    <source>
        <dbReference type="Google" id="ProtNLM"/>
    </source>
</evidence>
<dbReference type="GO" id="GO:0046872">
    <property type="term" value="F:metal ion binding"/>
    <property type="evidence" value="ECO:0007669"/>
    <property type="project" value="UniProtKB-KW"/>
</dbReference>
<dbReference type="InterPro" id="IPR051674">
    <property type="entry name" value="Malate_Decarboxylase"/>
</dbReference>
<accession>A0A382DH06</accession>
<dbReference type="SMART" id="SM01274">
    <property type="entry name" value="malic"/>
    <property type="match status" value="1"/>
</dbReference>
<gene>
    <name evidence="8" type="ORF">METZ01_LOCUS190634</name>
</gene>